<name>A0A4P6D796_RHOPR</name>
<proteinExistence type="inferred from homology"/>
<dbReference type="InterPro" id="IPR007303">
    <property type="entry name" value="TIP41-like"/>
</dbReference>
<dbReference type="PANTHER" id="PTHR21021:SF16">
    <property type="entry name" value="TIP41-LIKE PROTEIN"/>
    <property type="match status" value="1"/>
</dbReference>
<protein>
    <recommendedName>
        <fullName evidence="2">TIP41-like protein</fullName>
    </recommendedName>
</protein>
<dbReference type="GO" id="GO:0005829">
    <property type="term" value="C:cytosol"/>
    <property type="evidence" value="ECO:0007669"/>
    <property type="project" value="TreeGrafter"/>
</dbReference>
<comment type="similarity">
    <text evidence="1">Belongs to the TIP41 family.</text>
</comment>
<dbReference type="PANTHER" id="PTHR21021">
    <property type="entry name" value="GAF/PUTATIVE CYTOSKELETAL PROTEIN"/>
    <property type="match status" value="1"/>
</dbReference>
<evidence type="ECO:0000256" key="1">
    <source>
        <dbReference type="ARBA" id="ARBA00006658"/>
    </source>
</evidence>
<evidence type="ECO:0000313" key="3">
    <source>
        <dbReference type="EMBL" id="MOY45715.1"/>
    </source>
</evidence>
<dbReference type="GO" id="GO:0031929">
    <property type="term" value="P:TOR signaling"/>
    <property type="evidence" value="ECO:0007669"/>
    <property type="project" value="TreeGrafter"/>
</dbReference>
<dbReference type="Pfam" id="PF04176">
    <property type="entry name" value="TIP41"/>
    <property type="match status" value="1"/>
</dbReference>
<dbReference type="VEuPathDB" id="VectorBase:RPRC004531"/>
<evidence type="ECO:0000256" key="2">
    <source>
        <dbReference type="ARBA" id="ARBA00018951"/>
    </source>
</evidence>
<dbReference type="AlphaFoldDB" id="A0A4P6D796"/>
<dbReference type="InterPro" id="IPR051330">
    <property type="entry name" value="Phosphatase_reg/MetRdx"/>
</dbReference>
<dbReference type="EMBL" id="GHKJ01000685">
    <property type="protein sequence ID" value="MOY45715.1"/>
    <property type="molecule type" value="Transcribed_RNA"/>
</dbReference>
<reference evidence="3" key="1">
    <citation type="submission" date="2019-04" db="EMBL/GenBank/DDBJ databases">
        <title>Analysis of the testis transcriptome of the Chagas disease vector Rhodnius prolixus.</title>
        <authorList>
            <person name="Cesar J."/>
            <person name="Ribeiro J.M."/>
            <person name="Pereira M.H."/>
            <person name="Araujo R.N."/>
            <person name="Gontijo N.F."/>
            <person name="Pessoa G."/>
            <person name="Sant'Anna M.V."/>
            <person name="Sorgine M.H."/>
            <person name="Majerowicz D."/>
            <person name="Carvalho A.B."/>
            <person name="Braz G."/>
            <person name="Mesquita R."/>
            <person name="Lagerblad P.O."/>
            <person name="Koerich L.B."/>
        </authorList>
    </citation>
    <scope>NUCLEOTIDE SEQUENCE</scope>
</reference>
<organism evidence="3">
    <name type="scientific">Rhodnius prolixus</name>
    <name type="common">Triatomid bug</name>
    <dbReference type="NCBI Taxonomy" id="13249"/>
    <lineage>
        <taxon>Eukaryota</taxon>
        <taxon>Metazoa</taxon>
        <taxon>Ecdysozoa</taxon>
        <taxon>Arthropoda</taxon>
        <taxon>Hexapoda</taxon>
        <taxon>Insecta</taxon>
        <taxon>Pterygota</taxon>
        <taxon>Neoptera</taxon>
        <taxon>Paraneoptera</taxon>
        <taxon>Hemiptera</taxon>
        <taxon>Heteroptera</taxon>
        <taxon>Panheteroptera</taxon>
        <taxon>Cimicomorpha</taxon>
        <taxon>Reduviidae</taxon>
        <taxon>Triatominae</taxon>
        <taxon>Rhodnius</taxon>
    </lineage>
</organism>
<dbReference type="RefSeq" id="XP_073999936.1">
    <property type="nucleotide sequence ID" value="XM_074143835.1"/>
</dbReference>
<sequence>MNVVKKNEFLVENEEHNFQDWTVRYKSSHILPSKCTEKCENDEFCSYCIYEKELHIPHLPEMVFPNNSLEIVHKSGCSIEFNALDALKLVKNENQSVKIACSESWKKARQESGLVNKTIGDFDWTFKTNYIGTYKDWGTRELTDLTIDKNKLMQREKILLYRKLILFEDELHDNGTSFCSVRIRVMPSSFFILLRYFLRVDGVIVSVNDARIYHEFSNDYVIVESSQREGKLQELQIPLALMNDPDEVANLIPLIEMKCEKLSLPT</sequence>
<accession>A0A4P6D796</accession>
<dbReference type="GeneID" id="141462187"/>